<dbReference type="PROSITE" id="PS50994">
    <property type="entry name" value="INTEGRASE"/>
    <property type="match status" value="1"/>
</dbReference>
<accession>A0ABP0HXW4</accession>
<feature type="non-terminal residue" evidence="3">
    <location>
        <position position="1797"/>
    </location>
</feature>
<protein>
    <submittedName>
        <fullName evidence="3">Retrovirus-related Pol polyprotein from transposon TNT 1-94</fullName>
    </submittedName>
</protein>
<feature type="region of interest" description="Disordered" evidence="1">
    <location>
        <begin position="1021"/>
        <end position="1076"/>
    </location>
</feature>
<reference evidence="3 4" key="1">
    <citation type="submission" date="2024-02" db="EMBL/GenBank/DDBJ databases">
        <authorList>
            <person name="Chen Y."/>
            <person name="Shah S."/>
            <person name="Dougan E. K."/>
            <person name="Thang M."/>
            <person name="Chan C."/>
        </authorList>
    </citation>
    <scope>NUCLEOTIDE SEQUENCE [LARGE SCALE GENOMIC DNA]</scope>
</reference>
<dbReference type="SUPFAM" id="SSF53098">
    <property type="entry name" value="Ribonuclease H-like"/>
    <property type="match status" value="1"/>
</dbReference>
<feature type="compositionally biased region" description="Basic and acidic residues" evidence="1">
    <location>
        <begin position="363"/>
        <end position="419"/>
    </location>
</feature>
<sequence length="1797" mass="202470">MMFAAESELAVRTPSQARLTNVTSPSNHPILILPHMAASGLMSNRVKKSRIRSEADSEALENHWYHFTRKMIIMHGGPRALERLGKTIYQGDFTPSRADASGVMKLPACQRPKEYEVKGANQHGTWTRCSLCQTKTSYVKYSKDNPPPAVRRNKSAAVETYVSAQPMPRTPMASGSAALTSALMPDLEQLLQGQTQQLTQSTAAVMSQVMSPVVEGFHQALRYQAEEMQRSQERQETQIQQLFLAQQRIMRQTDPACQPGAAFPMMSQEELHRRMAQSLAMAQGYPLPPDEEEWDRVSENMSGDQLIFLVKDAELVDDLVCGDYPEGREAHLTKKQKQLLLNSLERISTEFSHGSKNPAESTSSEKSDKKSQEPEGHQEQSQESHDRSRNLQEPESHSRVREHFAATLSEGEREDREIISRPIRSSRSNPPSSSELRALGFTDVRPCSHGDVMEKSATPQKVMELFSPPRVSIKAVAQGLTLTEPSNFDLTEGWDALNYQHRQDMWKVLREQKPDVVIMSPERAQVYPEDMVQTVIDGILAGPVEFSGVAADDHDLMDEEAEDQEEAEPQPRTPGTLQRDSSVLLTEEQKKKILRMHLNMGHLSKEQMLSMLKAAGAREGVLKFVKEKFGCTYCMRQRKPVERRHATIPRTFSFNRIIGLDFFYLSFGGRTFAFLNAVCHGTNFQQVGMLKNYDGGVPSSKETWSLFSKIWIQPFGIPETMVCDGGSEFKQHFERAAEQQGILQIITDAASPWQNGRVERHGGWVKDRAELEINSGQTVLTDSHDLEELILATVSCKNRWYSRGGYSPCQLVFGVNPRVPTELLSDDALQELGWEEIECDAFDQDTATAAYNRSHQIRQKARQLCIEAACRDRIKSSIKQRTHKQRQWAVGQWVHVWRKFPGTGQGHLTRARWTGPGVVVLQAGHTVWVSMRARLWKCNSDQLRPATHHESIGADMARSGELQDLIAQGRSTKAGAVDVTTEGTPDDTGDGKVPSIEIDKPMVQESIAHDLRTADTAKDIESEGQHLPLRQVSVPRPVIPEETEGSVADTVSEATAGSKRKSRHSDQDSASNKKKIVEETVVKRPVEDQEQANLEKIALKTLRRLEREEKMRKISERKEAVASASSETPNQETTSSSSSMALQQPSTETSADGFAPQDALMAELTEQGLSFLELKIEDSCLMTKPVKTKSQEFDMKLATDEEKKGFKASDEAEWKTILDLKAVEVLNPAESRKVRRDHPHRILPSRFVRRKKPMPGLGQWKFKSRWCVLGHCDPDTGSYSTYSPMPMTESISIFFQLCTNMDMSVTFCDVTQAFCQSEPLDRPEGDLYVEACEGLVLPEGTVIRLVAPVYGLEDAPLRWHQTVINFLRSLGFERSLLEPCWYVRRDARNEVEAMILVEVDDLNVATRKDVKDELLSALNQRFRFGKMEYDEADFAGRHVRVLPGRIEMNQEKYIIEKLHPLKLPLGRKGDKSSRLKPDEFEAFRSMLYKVAWVAHQTRPEAAGVVSILSSRLKEGTIEDVSCLNKLIQHLRNTAQQSLTLHRFSNDKMILIAASDAGGVDSLPPDKSSEIDNVQGAWIIMAADRLPSANQRIKVSILSWRSSKLRRRVASTLASEALAFSQSLSEVEWIQIMIRDIIKGDVKRTDWTESLTPYVPVLKENCELAEKLEQCHVTDAKSLFDALKKESPMSRQDRRTSVELSIILEALQKARSVIRWAPHPRMVADGLTKADITRTNGALEELLRTSRLTLWDEKQELNLRKDDPAAKGRSRRASTRHRSLEASEESFALLSRINKNLG</sequence>
<dbReference type="EMBL" id="CAXAMM010002177">
    <property type="protein sequence ID" value="CAK8995053.1"/>
    <property type="molecule type" value="Genomic_DNA"/>
</dbReference>
<organism evidence="3 4">
    <name type="scientific">Durusdinium trenchii</name>
    <dbReference type="NCBI Taxonomy" id="1381693"/>
    <lineage>
        <taxon>Eukaryota</taxon>
        <taxon>Sar</taxon>
        <taxon>Alveolata</taxon>
        <taxon>Dinophyceae</taxon>
        <taxon>Suessiales</taxon>
        <taxon>Symbiodiniaceae</taxon>
        <taxon>Durusdinium</taxon>
    </lineage>
</organism>
<feature type="compositionally biased region" description="Polar residues" evidence="1">
    <location>
        <begin position="349"/>
        <end position="359"/>
    </location>
</feature>
<dbReference type="Proteomes" id="UP001642464">
    <property type="component" value="Unassembled WGS sequence"/>
</dbReference>
<comment type="caution">
    <text evidence="3">The sequence shown here is derived from an EMBL/GenBank/DDBJ whole genome shotgun (WGS) entry which is preliminary data.</text>
</comment>
<proteinExistence type="predicted"/>
<keyword evidence="4" id="KW-1185">Reference proteome</keyword>
<feature type="region of interest" description="Disordered" evidence="1">
    <location>
        <begin position="558"/>
        <end position="581"/>
    </location>
</feature>
<feature type="region of interest" description="Disordered" evidence="1">
    <location>
        <begin position="349"/>
        <end position="437"/>
    </location>
</feature>
<dbReference type="InterPro" id="IPR012337">
    <property type="entry name" value="RNaseH-like_sf"/>
</dbReference>
<evidence type="ECO:0000259" key="2">
    <source>
        <dbReference type="PROSITE" id="PS50994"/>
    </source>
</evidence>
<dbReference type="Gene3D" id="3.30.420.10">
    <property type="entry name" value="Ribonuclease H-like superfamily/Ribonuclease H"/>
    <property type="match status" value="1"/>
</dbReference>
<feature type="compositionally biased region" description="Low complexity" evidence="1">
    <location>
        <begin position="420"/>
        <end position="435"/>
    </location>
</feature>
<feature type="region of interest" description="Disordered" evidence="1">
    <location>
        <begin position="973"/>
        <end position="995"/>
    </location>
</feature>
<feature type="region of interest" description="Disordered" evidence="1">
    <location>
        <begin position="1110"/>
        <end position="1153"/>
    </location>
</feature>
<dbReference type="Pfam" id="PF07727">
    <property type="entry name" value="RVT_2"/>
    <property type="match status" value="1"/>
</dbReference>
<feature type="compositionally biased region" description="Low complexity" evidence="1">
    <location>
        <begin position="1125"/>
        <end position="1147"/>
    </location>
</feature>
<dbReference type="InterPro" id="IPR001584">
    <property type="entry name" value="Integrase_cat-core"/>
</dbReference>
<feature type="domain" description="Integrase catalytic" evidence="2">
    <location>
        <begin position="645"/>
        <end position="816"/>
    </location>
</feature>
<evidence type="ECO:0000313" key="3">
    <source>
        <dbReference type="EMBL" id="CAK8995053.1"/>
    </source>
</evidence>
<name>A0ABP0HXW4_9DINO</name>
<evidence type="ECO:0000256" key="1">
    <source>
        <dbReference type="SAM" id="MobiDB-lite"/>
    </source>
</evidence>
<gene>
    <name evidence="3" type="ORF">SCF082_LOCUS4193</name>
</gene>
<feature type="compositionally biased region" description="Acidic residues" evidence="1">
    <location>
        <begin position="558"/>
        <end position="568"/>
    </location>
</feature>
<feature type="compositionally biased region" description="Basic and acidic residues" evidence="1">
    <location>
        <begin position="1110"/>
        <end position="1120"/>
    </location>
</feature>
<dbReference type="InterPro" id="IPR036397">
    <property type="entry name" value="RNaseH_sf"/>
</dbReference>
<dbReference type="InterPro" id="IPR013103">
    <property type="entry name" value="RVT_2"/>
</dbReference>
<evidence type="ECO:0000313" key="4">
    <source>
        <dbReference type="Proteomes" id="UP001642464"/>
    </source>
</evidence>